<evidence type="ECO:0000256" key="2">
    <source>
        <dbReference type="ARBA" id="ARBA00023002"/>
    </source>
</evidence>
<dbReference type="InterPro" id="IPR013149">
    <property type="entry name" value="ADH-like_C"/>
</dbReference>
<accession>A0A210QJV1</accession>
<evidence type="ECO:0000313" key="4">
    <source>
        <dbReference type="EMBL" id="OWF49032.1"/>
    </source>
</evidence>
<dbReference type="SUPFAM" id="SSF51735">
    <property type="entry name" value="NAD(P)-binding Rossmann-fold domains"/>
    <property type="match status" value="1"/>
</dbReference>
<dbReference type="GO" id="GO:0070402">
    <property type="term" value="F:NADPH binding"/>
    <property type="evidence" value="ECO:0007669"/>
    <property type="project" value="TreeGrafter"/>
</dbReference>
<comment type="caution">
    <text evidence="4">The sequence shown here is derived from an EMBL/GenBank/DDBJ whole genome shotgun (WGS) entry which is preliminary data.</text>
</comment>
<keyword evidence="2" id="KW-0560">Oxidoreductase</keyword>
<name>A0A210QJV1_MIZYE</name>
<dbReference type="InterPro" id="IPR013154">
    <property type="entry name" value="ADH-like_N"/>
</dbReference>
<dbReference type="NCBIfam" id="TIGR02824">
    <property type="entry name" value="quinone_pig3"/>
    <property type="match status" value="1"/>
</dbReference>
<evidence type="ECO:0000313" key="5">
    <source>
        <dbReference type="Proteomes" id="UP000242188"/>
    </source>
</evidence>
<feature type="domain" description="Enoyl reductase (ER)" evidence="3">
    <location>
        <begin position="47"/>
        <end position="362"/>
    </location>
</feature>
<dbReference type="SMART" id="SM00829">
    <property type="entry name" value="PKS_ER"/>
    <property type="match status" value="1"/>
</dbReference>
<dbReference type="InterPro" id="IPR020843">
    <property type="entry name" value="ER"/>
</dbReference>
<dbReference type="InterPro" id="IPR011032">
    <property type="entry name" value="GroES-like_sf"/>
</dbReference>
<dbReference type="InterPro" id="IPR036291">
    <property type="entry name" value="NAD(P)-bd_dom_sf"/>
</dbReference>
<dbReference type="Gene3D" id="3.90.180.10">
    <property type="entry name" value="Medium-chain alcohol dehydrogenases, catalytic domain"/>
    <property type="match status" value="1"/>
</dbReference>
<dbReference type="PANTHER" id="PTHR48106">
    <property type="entry name" value="QUINONE OXIDOREDUCTASE PIG3-RELATED"/>
    <property type="match status" value="1"/>
</dbReference>
<dbReference type="Pfam" id="PF08240">
    <property type="entry name" value="ADH_N"/>
    <property type="match status" value="1"/>
</dbReference>
<dbReference type="STRING" id="6573.A0A210QJV1"/>
<evidence type="ECO:0000256" key="1">
    <source>
        <dbReference type="ARBA" id="ARBA00022857"/>
    </source>
</evidence>
<reference evidence="4 5" key="1">
    <citation type="journal article" date="2017" name="Nat. Ecol. Evol.">
        <title>Scallop genome provides insights into evolution of bilaterian karyotype and development.</title>
        <authorList>
            <person name="Wang S."/>
            <person name="Zhang J."/>
            <person name="Jiao W."/>
            <person name="Li J."/>
            <person name="Xun X."/>
            <person name="Sun Y."/>
            <person name="Guo X."/>
            <person name="Huan P."/>
            <person name="Dong B."/>
            <person name="Zhang L."/>
            <person name="Hu X."/>
            <person name="Sun X."/>
            <person name="Wang J."/>
            <person name="Zhao C."/>
            <person name="Wang Y."/>
            <person name="Wang D."/>
            <person name="Huang X."/>
            <person name="Wang R."/>
            <person name="Lv J."/>
            <person name="Li Y."/>
            <person name="Zhang Z."/>
            <person name="Liu B."/>
            <person name="Lu W."/>
            <person name="Hui Y."/>
            <person name="Liang J."/>
            <person name="Zhou Z."/>
            <person name="Hou R."/>
            <person name="Li X."/>
            <person name="Liu Y."/>
            <person name="Li H."/>
            <person name="Ning X."/>
            <person name="Lin Y."/>
            <person name="Zhao L."/>
            <person name="Xing Q."/>
            <person name="Dou J."/>
            <person name="Li Y."/>
            <person name="Mao J."/>
            <person name="Guo H."/>
            <person name="Dou H."/>
            <person name="Li T."/>
            <person name="Mu C."/>
            <person name="Jiang W."/>
            <person name="Fu Q."/>
            <person name="Fu X."/>
            <person name="Miao Y."/>
            <person name="Liu J."/>
            <person name="Yu Q."/>
            <person name="Li R."/>
            <person name="Liao H."/>
            <person name="Li X."/>
            <person name="Kong Y."/>
            <person name="Jiang Z."/>
            <person name="Chourrout D."/>
            <person name="Li R."/>
            <person name="Bao Z."/>
        </authorList>
    </citation>
    <scope>NUCLEOTIDE SEQUENCE [LARGE SCALE GENOMIC DNA]</scope>
    <source>
        <strain evidence="4 5">PY_sf001</strain>
    </source>
</reference>
<evidence type="ECO:0000259" key="3">
    <source>
        <dbReference type="SMART" id="SM00829"/>
    </source>
</evidence>
<gene>
    <name evidence="4" type="ORF">KP79_PYT07011</name>
</gene>
<dbReference type="PANTHER" id="PTHR48106:SF18">
    <property type="entry name" value="QUINONE OXIDOREDUCTASE PIG3"/>
    <property type="match status" value="1"/>
</dbReference>
<proteinExistence type="predicted"/>
<keyword evidence="5" id="KW-1185">Reference proteome</keyword>
<dbReference type="GO" id="GO:0003960">
    <property type="term" value="F:quinone reductase (NADPH) activity"/>
    <property type="evidence" value="ECO:0007669"/>
    <property type="project" value="TreeGrafter"/>
</dbReference>
<dbReference type="Proteomes" id="UP000242188">
    <property type="component" value="Unassembled WGS sequence"/>
</dbReference>
<dbReference type="InterPro" id="IPR014189">
    <property type="entry name" value="Quinone_OxRdtase_PIG3"/>
</dbReference>
<organism evidence="4 5">
    <name type="scientific">Mizuhopecten yessoensis</name>
    <name type="common">Japanese scallop</name>
    <name type="synonym">Patinopecten yessoensis</name>
    <dbReference type="NCBI Taxonomy" id="6573"/>
    <lineage>
        <taxon>Eukaryota</taxon>
        <taxon>Metazoa</taxon>
        <taxon>Spiralia</taxon>
        <taxon>Lophotrochozoa</taxon>
        <taxon>Mollusca</taxon>
        <taxon>Bivalvia</taxon>
        <taxon>Autobranchia</taxon>
        <taxon>Pteriomorphia</taxon>
        <taxon>Pectinida</taxon>
        <taxon>Pectinoidea</taxon>
        <taxon>Pectinidae</taxon>
        <taxon>Mizuhopecten</taxon>
    </lineage>
</organism>
<keyword evidence="1" id="KW-0521">NADP</keyword>
<dbReference type="EMBL" id="NEDP02003293">
    <property type="protein sequence ID" value="OWF49032.1"/>
    <property type="molecule type" value="Genomic_DNA"/>
</dbReference>
<dbReference type="SUPFAM" id="SSF50129">
    <property type="entry name" value="GroES-like"/>
    <property type="match status" value="1"/>
</dbReference>
<dbReference type="OrthoDB" id="3509362at2759"/>
<dbReference type="CDD" id="cd05276">
    <property type="entry name" value="p53_inducible_oxidoreductase"/>
    <property type="match status" value="1"/>
</dbReference>
<dbReference type="GO" id="GO:0048038">
    <property type="term" value="F:quinone binding"/>
    <property type="evidence" value="ECO:0007669"/>
    <property type="project" value="TreeGrafter"/>
</dbReference>
<sequence>MASSLVANFCIATAGRISAKQKVSSIRRITYSGRYKMMNAVQFGSDGAASSMRIGKVPIPELRDHEVLIRVYATAINRADILQRKGRYAPPPGESEILGLEAVGTVETIGPNCVSRWSVGDRVMTLLAGGGNAEYVSGHEDLLMPIPAGLTFTKAAAIPEVWLTAFQLLHTVGKIQAEESVLIHAGGSGVGTAAVQLASLVGATPIVTAGSETKISKAKELGAAEGFNYKEGDFGPSVLQATKGKGVDLILDCVGESFYDQNMQSIKTDGRWVLYGLLGGGNVNGDMLAKMLRKRISITGTTLRARSIQYKGDLVRNFTDAALHHFDSGKLKPIVDKVFPLENISDAHKYMESNANTGKIVIEVRPEDVKDEL</sequence>
<protein>
    <submittedName>
        <fullName evidence="4">Quinone oxidoreductase PIG3</fullName>
    </submittedName>
</protein>
<dbReference type="AlphaFoldDB" id="A0A210QJV1"/>
<dbReference type="Gene3D" id="3.40.50.720">
    <property type="entry name" value="NAD(P)-binding Rossmann-like Domain"/>
    <property type="match status" value="1"/>
</dbReference>
<dbReference type="Pfam" id="PF00107">
    <property type="entry name" value="ADH_zinc_N"/>
    <property type="match status" value="1"/>
</dbReference>